<organism evidence="1 2">
    <name type="scientific">Amycolatopsis suaedae</name>
    <dbReference type="NCBI Taxonomy" id="2510978"/>
    <lineage>
        <taxon>Bacteria</taxon>
        <taxon>Bacillati</taxon>
        <taxon>Actinomycetota</taxon>
        <taxon>Actinomycetes</taxon>
        <taxon>Pseudonocardiales</taxon>
        <taxon>Pseudonocardiaceae</taxon>
        <taxon>Amycolatopsis</taxon>
    </lineage>
</organism>
<dbReference type="AlphaFoldDB" id="A0A4Q7JCQ2"/>
<proteinExistence type="predicted"/>
<dbReference type="EMBL" id="SFCC01000004">
    <property type="protein sequence ID" value="RZQ64343.1"/>
    <property type="molecule type" value="Genomic_DNA"/>
</dbReference>
<dbReference type="Proteomes" id="UP000292003">
    <property type="component" value="Unassembled WGS sequence"/>
</dbReference>
<evidence type="ECO:0000313" key="1">
    <source>
        <dbReference type="EMBL" id="RZQ64343.1"/>
    </source>
</evidence>
<comment type="caution">
    <text evidence="1">The sequence shown here is derived from an EMBL/GenBank/DDBJ whole genome shotgun (WGS) entry which is preliminary data.</text>
</comment>
<dbReference type="OrthoDB" id="3964962at2"/>
<gene>
    <name evidence="1" type="ORF">EWH70_10255</name>
</gene>
<name>A0A4Q7JCQ2_9PSEU</name>
<protein>
    <submittedName>
        <fullName evidence="1">Uncharacterized protein</fullName>
    </submittedName>
</protein>
<keyword evidence="2" id="KW-1185">Reference proteome</keyword>
<evidence type="ECO:0000313" key="2">
    <source>
        <dbReference type="Proteomes" id="UP000292003"/>
    </source>
</evidence>
<dbReference type="RefSeq" id="WP_130475055.1">
    <property type="nucleotide sequence ID" value="NZ_SFCC01000004.1"/>
</dbReference>
<sequence>MEWEPDKRENTGRGPGLIASARIDELRERAEAGDKSCTYWYLWLLRKAGRIEPMRAFMEAGAYRAAEMVIAHYCRRRDLGELRALTQAGYEGAARELAWVARDLGEADVLRELAATGDSWAAYLLATLLADRGELAEIRAYLGGRDPSVRKLLVKALTERGEIDEAIEMARALPRDDEALPALLARRGAIDELRAGAAEGLHYYLRHLADLLVERGEIDELRSFTDSRAAQSRLARHYRETGNEAELVTLADTGSWHCEDELLKFYRERGDVEGLRRRTGRKARDALVETLADQGAVAELWELAREGHGHHRLGELLKERRDVDGLRELAAIEKYGSAKRTRLKLLDEEQLRAEGTKDAQDELAMRVVRRGDLTEMLAYDWPDTFGAPYAFVKVLVEHGMEDELRRRAADGFSGATTGLHDLLLDQGREDELLGDPAGEKALAWRMVNKRRFEDLLAWAERGSVVAGEALWDHLDPGDPNDEERLSWA</sequence>
<reference evidence="1 2" key="1">
    <citation type="submission" date="2019-02" db="EMBL/GenBank/DDBJ databases">
        <title>Draft genome sequence of Amycolatopsis sp. 8-3EHSu isolated from roots of Suaeda maritima.</title>
        <authorList>
            <person name="Duangmal K."/>
            <person name="Chantavorakit T."/>
        </authorList>
    </citation>
    <scope>NUCLEOTIDE SEQUENCE [LARGE SCALE GENOMIC DNA]</scope>
    <source>
        <strain evidence="1 2">8-3EHSu</strain>
    </source>
</reference>
<accession>A0A4Q7JCQ2</accession>